<accession>A0A5J6MHN6</accession>
<gene>
    <name evidence="1" type="ORF">FRZ44_18960</name>
</gene>
<evidence type="ECO:0000313" key="2">
    <source>
        <dbReference type="Proteomes" id="UP000326202"/>
    </source>
</evidence>
<evidence type="ECO:0000313" key="1">
    <source>
        <dbReference type="EMBL" id="QEX16601.1"/>
    </source>
</evidence>
<name>A0A5J6MHN6_9PROT</name>
<reference evidence="1 2" key="1">
    <citation type="submission" date="2019-08" db="EMBL/GenBank/DDBJ databases">
        <title>Hyperibacter terrae gen. nov., sp. nov. and Hyperibacter viscosus sp. nov., two new members in the family Rhodospirillaceae isolated from the rhizosphere of Hypericum perforatum.</title>
        <authorList>
            <person name="Noviana Z."/>
        </authorList>
    </citation>
    <scope>NUCLEOTIDE SEQUENCE [LARGE SCALE GENOMIC DNA]</scope>
    <source>
        <strain evidence="1 2">R5913</strain>
    </source>
</reference>
<dbReference type="Proteomes" id="UP000326202">
    <property type="component" value="Chromosome"/>
</dbReference>
<dbReference type="RefSeq" id="WP_151176939.1">
    <property type="nucleotide sequence ID" value="NZ_CP042906.1"/>
</dbReference>
<keyword evidence="2" id="KW-1185">Reference proteome</keyword>
<sequence length="144" mass="16473">MSSKISPPKDLRKITEDVEMAKAKEALSRSDTLANAERELREEFMQKDLRPDVHERVETALRRAAEMGMTSVKVMEFPATYCTDSGRAINNAEPDWPKSLQGWAERAYKFFQKELAPNDFHLRAEIVDFDSAGRPAHVAIYLAW</sequence>
<dbReference type="OrthoDB" id="7871683at2"/>
<dbReference type="EMBL" id="CP042906">
    <property type="protein sequence ID" value="QEX16601.1"/>
    <property type="molecule type" value="Genomic_DNA"/>
</dbReference>
<dbReference type="AlphaFoldDB" id="A0A5J6MHN6"/>
<protein>
    <submittedName>
        <fullName evidence="1">Uncharacterized protein</fullName>
    </submittedName>
</protein>
<proteinExistence type="predicted"/>
<dbReference type="KEGG" id="htq:FRZ44_18960"/>
<organism evidence="1 2">
    <name type="scientific">Hypericibacter terrae</name>
    <dbReference type="NCBI Taxonomy" id="2602015"/>
    <lineage>
        <taxon>Bacteria</taxon>
        <taxon>Pseudomonadati</taxon>
        <taxon>Pseudomonadota</taxon>
        <taxon>Alphaproteobacteria</taxon>
        <taxon>Rhodospirillales</taxon>
        <taxon>Dongiaceae</taxon>
        <taxon>Hypericibacter</taxon>
    </lineage>
</organism>